<dbReference type="SUPFAM" id="SSF56935">
    <property type="entry name" value="Porins"/>
    <property type="match status" value="1"/>
</dbReference>
<accession>A0A2A4YSI5</accession>
<protein>
    <submittedName>
        <fullName evidence="2">Uncharacterized protein</fullName>
    </submittedName>
</protein>
<reference key="1">
    <citation type="submission" date="2017-08" db="EMBL/GenBank/DDBJ databases">
        <title>A dynamic microbial community with high functional redundancy inhabits the cold, oxic subseafloor aquifer.</title>
        <authorList>
            <person name="Tully B.J."/>
            <person name="Wheat C.G."/>
            <person name="Glazer B.T."/>
            <person name="Huber J.A."/>
        </authorList>
    </citation>
    <scope>NUCLEOTIDE SEQUENCE [LARGE SCALE GENOMIC DNA]</scope>
</reference>
<keyword evidence="1" id="KW-0732">Signal</keyword>
<dbReference type="EMBL" id="NVUS01000027">
    <property type="protein sequence ID" value="PCI97724.1"/>
    <property type="molecule type" value="Genomic_DNA"/>
</dbReference>
<evidence type="ECO:0000313" key="2">
    <source>
        <dbReference type="EMBL" id="PCI97724.1"/>
    </source>
</evidence>
<evidence type="ECO:0000256" key="1">
    <source>
        <dbReference type="SAM" id="SignalP"/>
    </source>
</evidence>
<name>A0A2A4YSI5_9PROT</name>
<dbReference type="Gene3D" id="2.40.160.10">
    <property type="entry name" value="Porin"/>
    <property type="match status" value="1"/>
</dbReference>
<feature type="chain" id="PRO_5012992071" evidence="1">
    <location>
        <begin position="21"/>
        <end position="385"/>
    </location>
</feature>
<reference evidence="2" key="2">
    <citation type="journal article" date="2018" name="ISME J.">
        <title>A dynamic microbial community with high functional redundancy inhabits the cold, oxic subseafloor aquifer.</title>
        <authorList>
            <person name="Tully B.J."/>
            <person name="Wheat C.G."/>
            <person name="Glazer B.T."/>
            <person name="Huber J.A."/>
        </authorList>
    </citation>
    <scope>NUCLEOTIDE SEQUENCE</scope>
    <source>
        <strain evidence="2">NORP83</strain>
    </source>
</reference>
<feature type="signal peptide" evidence="1">
    <location>
        <begin position="1"/>
        <end position="20"/>
    </location>
</feature>
<gene>
    <name evidence="2" type="ORF">COB13_15110</name>
</gene>
<dbReference type="InterPro" id="IPR023614">
    <property type="entry name" value="Porin_dom_sf"/>
</dbReference>
<organism evidence="2">
    <name type="scientific">OCS116 cluster bacterium</name>
    <dbReference type="NCBI Taxonomy" id="2030921"/>
    <lineage>
        <taxon>Bacteria</taxon>
        <taxon>Pseudomonadati</taxon>
        <taxon>Pseudomonadota</taxon>
        <taxon>Alphaproteobacteria</taxon>
        <taxon>OCS116 cluster</taxon>
    </lineage>
</organism>
<comment type="caution">
    <text evidence="2">The sequence shown here is derived from an EMBL/GenBank/DDBJ whole genome shotgun (WGS) entry which is preliminary data.</text>
</comment>
<sequence length="385" mass="38717">MKKILFVTSALVAMSSIAVAGDIPAAPSVEAAGFTVTASGKAVIFGFYNGTAVVAPAVQYGIGADYSGEIEAKKTLDDGSEVTLTLGFDEKVFIDAEANYKSAAIGEFKAGRIGGEDEHDIEAPDAPDIPNVGDELEDGDDGLLFADADLSLYTEFKPVFAALAATDYSVTYTSPEFGGFQLGAGVDGAGNIDVAVAGSFALSEATVKVGVRYIASNPTLSTGKATAGASVEVTGFTVGGQFTADLAASTNNAFNVGAMYVTGPFTLGAHYTSKVNAADKGVVTAGVQYEENGLKAVIDGSYNLVSTGATPDAWTAAAGATYKFTAEIMVGATVLASGNSLAGSATKVMGSAGIDYALNSQVTLGAGLGYDGAVFGAAAGLKVKF</sequence>
<dbReference type="AlphaFoldDB" id="A0A2A4YSI5"/>
<proteinExistence type="predicted"/>